<evidence type="ECO:0000259" key="2">
    <source>
        <dbReference type="Pfam" id="PF06381"/>
    </source>
</evidence>
<feature type="region of interest" description="Disordered" evidence="1">
    <location>
        <begin position="367"/>
        <end position="416"/>
    </location>
</feature>
<evidence type="ECO:0000256" key="1">
    <source>
        <dbReference type="SAM" id="MobiDB-lite"/>
    </source>
</evidence>
<evidence type="ECO:0000313" key="3">
    <source>
        <dbReference type="EMBL" id="MDQ0437972.1"/>
    </source>
</evidence>
<evidence type="ECO:0000313" key="4">
    <source>
        <dbReference type="Proteomes" id="UP001241603"/>
    </source>
</evidence>
<comment type="caution">
    <text evidence="3">The sequence shown here is derived from an EMBL/GenBank/DDBJ whole genome shotgun (WGS) entry which is preliminary data.</text>
</comment>
<gene>
    <name evidence="3" type="ORF">QO014_002364</name>
</gene>
<reference evidence="3 4" key="1">
    <citation type="submission" date="2023-07" db="EMBL/GenBank/DDBJ databases">
        <title>Genomic Encyclopedia of Type Strains, Phase IV (KMG-IV): sequencing the most valuable type-strain genomes for metagenomic binning, comparative biology and taxonomic classification.</title>
        <authorList>
            <person name="Goeker M."/>
        </authorList>
    </citation>
    <scope>NUCLEOTIDE SEQUENCE [LARGE SCALE GENOMIC DNA]</scope>
    <source>
        <strain evidence="3 4">B6-8</strain>
    </source>
</reference>
<dbReference type="InterPro" id="IPR024459">
    <property type="entry name" value="Acb1-like_N"/>
</dbReference>
<dbReference type="NCBIfam" id="TIGR01555">
    <property type="entry name" value="phge_rel_HI1409"/>
    <property type="match status" value="1"/>
</dbReference>
<dbReference type="Pfam" id="PF06381">
    <property type="entry name" value="Phage_portal_3"/>
    <property type="match status" value="1"/>
</dbReference>
<accession>A0ABU0H6P4</accession>
<feature type="compositionally biased region" description="Acidic residues" evidence="1">
    <location>
        <begin position="367"/>
        <end position="377"/>
    </location>
</feature>
<organism evidence="3 4">
    <name type="scientific">Kaistia dalseonensis</name>
    <dbReference type="NCBI Taxonomy" id="410840"/>
    <lineage>
        <taxon>Bacteria</taxon>
        <taxon>Pseudomonadati</taxon>
        <taxon>Pseudomonadota</taxon>
        <taxon>Alphaproteobacteria</taxon>
        <taxon>Hyphomicrobiales</taxon>
        <taxon>Kaistiaceae</taxon>
        <taxon>Kaistia</taxon>
    </lineage>
</organism>
<name>A0ABU0H6P4_9HYPH</name>
<feature type="domain" description="Anti-CBASS protein Acb1-like N-terminal" evidence="2">
    <location>
        <begin position="1"/>
        <end position="327"/>
    </location>
</feature>
<sequence>MTRAGIDIVSDGAPDDLGKVNEAFVDLGIWERLSETIKWSRLYGGALAVLLIDGQDVGTPLRFDTIKRGQFKGLLVLDRWMVTPELAEEVKELGPDLGRPAFYTVTANAPAYRGKKIHYSRVIRLDGVELPYWQRISENGWGISVLERLYDRMVAFDSTSTGVAQLVYKAHLRTVSVDGLREILAAGGAPEAALIKQFEMIRLMQSNEGLTLIDAKDTFEAHNYTFSGLSDVLLQFAQQLSGALQIPLVRLFGQSPAGLNATGESDIRNYYDGIAAQQKSKLRGGVSKILDLAWRSSIGGNPPSSYSFVFNSLWLMSDTEKATIAVGVTGAVAQAYEAGIVDRETAMRELRQSADVTGVWTNITDEEIQAADDDPPEPSEGGDVRELPDLAAIVADLGADGGSGRGEISLDPGSEG</sequence>
<proteinExistence type="predicted"/>
<dbReference type="EMBL" id="JAUSVO010000003">
    <property type="protein sequence ID" value="MDQ0437972.1"/>
    <property type="molecule type" value="Genomic_DNA"/>
</dbReference>
<protein>
    <submittedName>
        <fullName evidence="3">Phage-related protein (TIGR01555 family)</fullName>
    </submittedName>
</protein>
<dbReference type="InterPro" id="IPR006445">
    <property type="entry name" value="Phage-assoc_HI1409"/>
</dbReference>
<keyword evidence="4" id="KW-1185">Reference proteome</keyword>
<dbReference type="Proteomes" id="UP001241603">
    <property type="component" value="Unassembled WGS sequence"/>
</dbReference>